<sequence length="238" mass="25937">MKEARAFAGTKIADILHNVHAVYADIESEQHAWKQHTPVPCPAGCGMCCEHFEPDVYEYEALYLAAWLLAHDGDKAEMIRTCGAGQSLNNDNGCFLYDPQNPHHCTVYGGRCLICRLFGHSGSRGKDMKIHWKPCKFAPCTGTITGTGASTGTAAVAAANKREYGEAELFALYGAVPPDMAQAASRLLALNPDDTHTRPLREALPEAIEKLRLILRFLTPPEPNSPEPDLPSPRPLSA</sequence>
<keyword evidence="3" id="KW-1185">Reference proteome</keyword>
<protein>
    <recommendedName>
        <fullName evidence="4">Flagellin N-methylase</fullName>
    </recommendedName>
</protein>
<evidence type="ECO:0000313" key="3">
    <source>
        <dbReference type="Proteomes" id="UP000016649"/>
    </source>
</evidence>
<reference evidence="2 3" key="1">
    <citation type="submission" date="2013-08" db="EMBL/GenBank/DDBJ databases">
        <authorList>
            <person name="Weinstock G."/>
            <person name="Sodergren E."/>
            <person name="Wylie T."/>
            <person name="Fulton L."/>
            <person name="Fulton R."/>
            <person name="Fronick C."/>
            <person name="O'Laughlin M."/>
            <person name="Godfrey J."/>
            <person name="Miner T."/>
            <person name="Herter B."/>
            <person name="Appelbaum E."/>
            <person name="Cordes M."/>
            <person name="Lek S."/>
            <person name="Wollam A."/>
            <person name="Pepin K.H."/>
            <person name="Palsikar V.B."/>
            <person name="Mitreva M."/>
            <person name="Wilson R.K."/>
        </authorList>
    </citation>
    <scope>NUCLEOTIDE SEQUENCE [LARGE SCALE GENOMIC DNA]</scope>
    <source>
        <strain evidence="2 3">ATCC 700332</strain>
    </source>
</reference>
<dbReference type="Pfam" id="PF03692">
    <property type="entry name" value="CxxCxxCC"/>
    <property type="match status" value="1"/>
</dbReference>
<evidence type="ECO:0000256" key="1">
    <source>
        <dbReference type="SAM" id="MobiDB-lite"/>
    </source>
</evidence>
<dbReference type="RefSeq" id="WP_021686486.1">
    <property type="nucleotide sequence ID" value="NZ_KI260556.1"/>
</dbReference>
<proteinExistence type="predicted"/>
<accession>A0ABN0P0W6</accession>
<dbReference type="InterPro" id="IPR005358">
    <property type="entry name" value="Puta_zinc/iron-chelating_dom"/>
</dbReference>
<dbReference type="EMBL" id="AWVH01000013">
    <property type="protein sequence ID" value="ERJ93917.1"/>
    <property type="molecule type" value="Genomic_DNA"/>
</dbReference>
<evidence type="ECO:0000313" key="2">
    <source>
        <dbReference type="EMBL" id="ERJ93917.1"/>
    </source>
</evidence>
<gene>
    <name evidence="2" type="ORF">HMPREF9193_00638</name>
</gene>
<feature type="region of interest" description="Disordered" evidence="1">
    <location>
        <begin position="219"/>
        <end position="238"/>
    </location>
</feature>
<dbReference type="Proteomes" id="UP000016649">
    <property type="component" value="Unassembled WGS sequence"/>
</dbReference>
<feature type="compositionally biased region" description="Pro residues" evidence="1">
    <location>
        <begin position="220"/>
        <end position="238"/>
    </location>
</feature>
<organism evidence="2 3">
    <name type="scientific">Treponema lecithinolyticum ATCC 700332</name>
    <dbReference type="NCBI Taxonomy" id="1321815"/>
    <lineage>
        <taxon>Bacteria</taxon>
        <taxon>Pseudomonadati</taxon>
        <taxon>Spirochaetota</taxon>
        <taxon>Spirochaetia</taxon>
        <taxon>Spirochaetales</taxon>
        <taxon>Treponemataceae</taxon>
        <taxon>Treponema</taxon>
    </lineage>
</organism>
<name>A0ABN0P0W6_TRELE</name>
<comment type="caution">
    <text evidence="2">The sequence shown here is derived from an EMBL/GenBank/DDBJ whole genome shotgun (WGS) entry which is preliminary data.</text>
</comment>
<evidence type="ECO:0008006" key="4">
    <source>
        <dbReference type="Google" id="ProtNLM"/>
    </source>
</evidence>